<dbReference type="OrthoDB" id="1601at2759"/>
<feature type="compositionally biased region" description="Acidic residues" evidence="7">
    <location>
        <begin position="33"/>
        <end position="42"/>
    </location>
</feature>
<dbReference type="EMBL" id="BNJQ01000009">
    <property type="protein sequence ID" value="GHP05056.1"/>
    <property type="molecule type" value="Genomic_DNA"/>
</dbReference>
<dbReference type="InterPro" id="IPR013657">
    <property type="entry name" value="SCL35B1-4/HUT1"/>
</dbReference>
<dbReference type="GO" id="GO:0000139">
    <property type="term" value="C:Golgi membrane"/>
    <property type="evidence" value="ECO:0007669"/>
    <property type="project" value="TreeGrafter"/>
</dbReference>
<keyword evidence="10" id="KW-1185">Reference proteome</keyword>
<evidence type="ECO:0000256" key="2">
    <source>
        <dbReference type="ARBA" id="ARBA00008349"/>
    </source>
</evidence>
<feature type="transmembrane region" description="Helical" evidence="8">
    <location>
        <begin position="123"/>
        <end position="144"/>
    </location>
</feature>
<dbReference type="PANTHER" id="PTHR10778">
    <property type="entry name" value="SOLUTE CARRIER FAMILY 35 MEMBER B"/>
    <property type="match status" value="1"/>
</dbReference>
<dbReference type="InterPro" id="IPR037185">
    <property type="entry name" value="EmrE-like"/>
</dbReference>
<sequence length="545" mass="61321">MDDSYERGGGGVSSGGFFMTTTTTNTTTKSDEESQDDDEIGEEERRADHPPPENFQLEECNNRHNNYDNFSEEEEEEEEKRQLLMVSSSYPAPSMMTTTTTTISPPPAPPSPRAATWWEDWRAWSYPVALQLGIVLSLSGWGLMQERIMTQPYAGDESDDDDEYFKDALFLVCANRLVTALFATLWIVFPHIVHRERLSRSIKALAPRAPWRAIAICAVANTIASSCQYQALRYVSFILQTLSKCAKVPPVMLWGFFLLGKRYPAWEVGLMATICAGCALFLISGSVVSAASRHVPYHLAKSHHHSSIASPPPPSWNDVGNNNNSDDDTNKGESQAALIGIILLVLYMTFDGFTSSYQDHIFRKFRNLTTANMVLHSTTIAFIFSFASLVVGGNMDHCVYFALTRPGFAAHVAWLSLFAATSQFFIFETIRRYGALNFAVIMTTRQVVSVLLSCIVYHHQLTIGQWISMIFVFGPIYVRAKWKAEYEQRGRSKSRRKDTDDDTEIAMATKIPVPKSVDERVDKLVQRLMRRFSLITPRRSTSSPT</sequence>
<dbReference type="Proteomes" id="UP000660262">
    <property type="component" value="Unassembled WGS sequence"/>
</dbReference>
<dbReference type="AlphaFoldDB" id="A0A830HCG5"/>
<evidence type="ECO:0000256" key="5">
    <source>
        <dbReference type="ARBA" id="ARBA00022989"/>
    </source>
</evidence>
<evidence type="ECO:0000256" key="7">
    <source>
        <dbReference type="SAM" id="MobiDB-lite"/>
    </source>
</evidence>
<evidence type="ECO:0000256" key="3">
    <source>
        <dbReference type="ARBA" id="ARBA00022448"/>
    </source>
</evidence>
<comment type="subcellular location">
    <subcellularLocation>
        <location evidence="1">Membrane</location>
        <topology evidence="1">Multi-pass membrane protein</topology>
    </subcellularLocation>
</comment>
<feature type="transmembrane region" description="Helical" evidence="8">
    <location>
        <begin position="210"/>
        <end position="231"/>
    </location>
</feature>
<feature type="region of interest" description="Disordered" evidence="7">
    <location>
        <begin position="1"/>
        <end position="79"/>
    </location>
</feature>
<evidence type="ECO:0000256" key="1">
    <source>
        <dbReference type="ARBA" id="ARBA00004141"/>
    </source>
</evidence>
<dbReference type="PANTHER" id="PTHR10778:SF13">
    <property type="entry name" value="ADENOSINE 3'-PHOSPHO 5'-PHOSPHOSULFATE TRANSPORTER 1"/>
    <property type="match status" value="1"/>
</dbReference>
<keyword evidence="4 8" id="KW-0812">Transmembrane</keyword>
<evidence type="ECO:0000256" key="4">
    <source>
        <dbReference type="ARBA" id="ARBA00022692"/>
    </source>
</evidence>
<feature type="transmembrane region" description="Helical" evidence="8">
    <location>
        <begin position="374"/>
        <end position="395"/>
    </location>
</feature>
<proteinExistence type="inferred from homology"/>
<gene>
    <name evidence="9" type="ORF">PPROV_000380800</name>
</gene>
<dbReference type="GO" id="GO:0005789">
    <property type="term" value="C:endoplasmic reticulum membrane"/>
    <property type="evidence" value="ECO:0007669"/>
    <property type="project" value="TreeGrafter"/>
</dbReference>
<feature type="region of interest" description="Disordered" evidence="7">
    <location>
        <begin position="304"/>
        <end position="331"/>
    </location>
</feature>
<evidence type="ECO:0000256" key="8">
    <source>
        <dbReference type="SAM" id="Phobius"/>
    </source>
</evidence>
<evidence type="ECO:0000313" key="10">
    <source>
        <dbReference type="Proteomes" id="UP000660262"/>
    </source>
</evidence>
<comment type="similarity">
    <text evidence="2">Belongs to the nucleotide-sugar transporter family. UDP-galactose:UMP antiporter (TC 2.A.7.11) subfamily.</text>
</comment>
<feature type="transmembrane region" description="Helical" evidence="8">
    <location>
        <begin position="270"/>
        <end position="291"/>
    </location>
</feature>
<protein>
    <submittedName>
        <fullName evidence="9">Uncharacterized protein</fullName>
    </submittedName>
</protein>
<accession>A0A830HCG5</accession>
<organism evidence="9 10">
    <name type="scientific">Pycnococcus provasolii</name>
    <dbReference type="NCBI Taxonomy" id="41880"/>
    <lineage>
        <taxon>Eukaryota</taxon>
        <taxon>Viridiplantae</taxon>
        <taxon>Chlorophyta</taxon>
        <taxon>Pseudoscourfieldiophyceae</taxon>
        <taxon>Pseudoscourfieldiales</taxon>
        <taxon>Pycnococcaceae</taxon>
        <taxon>Pycnococcus</taxon>
    </lineage>
</organism>
<feature type="transmembrane region" description="Helical" evidence="8">
    <location>
        <begin position="407"/>
        <end position="427"/>
    </location>
</feature>
<dbReference type="Pfam" id="PF08449">
    <property type="entry name" value="UAA"/>
    <property type="match status" value="1"/>
</dbReference>
<name>A0A830HCG5_9CHLO</name>
<feature type="transmembrane region" description="Helical" evidence="8">
    <location>
        <begin position="463"/>
        <end position="480"/>
    </location>
</feature>
<evidence type="ECO:0000313" key="9">
    <source>
        <dbReference type="EMBL" id="GHP05056.1"/>
    </source>
</evidence>
<feature type="transmembrane region" description="Helical" evidence="8">
    <location>
        <begin position="335"/>
        <end position="353"/>
    </location>
</feature>
<reference evidence="9" key="1">
    <citation type="submission" date="2020-10" db="EMBL/GenBank/DDBJ databases">
        <title>Unveiling of a novel bifunctional photoreceptor, Dualchrome1, isolated from a cosmopolitan green alga.</title>
        <authorList>
            <person name="Suzuki S."/>
            <person name="Kawachi M."/>
        </authorList>
    </citation>
    <scope>NUCLEOTIDE SEQUENCE</scope>
    <source>
        <strain evidence="9">NIES 2893</strain>
    </source>
</reference>
<feature type="transmembrane region" description="Helical" evidence="8">
    <location>
        <begin position="168"/>
        <end position="189"/>
    </location>
</feature>
<keyword evidence="5 8" id="KW-1133">Transmembrane helix</keyword>
<keyword evidence="6 8" id="KW-0472">Membrane</keyword>
<comment type="caution">
    <text evidence="9">The sequence shown here is derived from an EMBL/GenBank/DDBJ whole genome shotgun (WGS) entry which is preliminary data.</text>
</comment>
<dbReference type="GO" id="GO:0046964">
    <property type="term" value="F:3'-phosphoadenosine 5'-phosphosulfate transmembrane transporter activity"/>
    <property type="evidence" value="ECO:0007669"/>
    <property type="project" value="TreeGrafter"/>
</dbReference>
<evidence type="ECO:0000256" key="6">
    <source>
        <dbReference type="ARBA" id="ARBA00023136"/>
    </source>
</evidence>
<feature type="transmembrane region" description="Helical" evidence="8">
    <location>
        <begin position="237"/>
        <end position="258"/>
    </location>
</feature>
<keyword evidence="3" id="KW-0813">Transport</keyword>
<feature type="transmembrane region" description="Helical" evidence="8">
    <location>
        <begin position="434"/>
        <end position="457"/>
    </location>
</feature>
<dbReference type="SUPFAM" id="SSF103481">
    <property type="entry name" value="Multidrug resistance efflux transporter EmrE"/>
    <property type="match status" value="1"/>
</dbReference>